<organism evidence="1 2">
    <name type="scientific">Vespula vulgaris</name>
    <name type="common">Yellow jacket</name>
    <name type="synonym">Wasp</name>
    <dbReference type="NCBI Taxonomy" id="7454"/>
    <lineage>
        <taxon>Eukaryota</taxon>
        <taxon>Metazoa</taxon>
        <taxon>Ecdysozoa</taxon>
        <taxon>Arthropoda</taxon>
        <taxon>Hexapoda</taxon>
        <taxon>Insecta</taxon>
        <taxon>Pterygota</taxon>
        <taxon>Neoptera</taxon>
        <taxon>Endopterygota</taxon>
        <taxon>Hymenoptera</taxon>
        <taxon>Apocrita</taxon>
        <taxon>Aculeata</taxon>
        <taxon>Vespoidea</taxon>
        <taxon>Vespidae</taxon>
        <taxon>Vespinae</taxon>
        <taxon>Vespula</taxon>
    </lineage>
</organism>
<reference evidence="1" key="1">
    <citation type="journal article" date="2020" name="G3 (Bethesda)">
        <title>High-Quality Assemblies for Three Invasive Social Wasps from the &lt;i&gt;Vespula&lt;/i&gt; Genus.</title>
        <authorList>
            <person name="Harrop T.W.R."/>
            <person name="Guhlin J."/>
            <person name="McLaughlin G.M."/>
            <person name="Permina E."/>
            <person name="Stockwell P."/>
            <person name="Gilligan J."/>
            <person name="Le Lec M.F."/>
            <person name="Gruber M.A.M."/>
            <person name="Quinn O."/>
            <person name="Lovegrove M."/>
            <person name="Duncan E.J."/>
            <person name="Remnant E.J."/>
            <person name="Van Eeckhoven J."/>
            <person name="Graham B."/>
            <person name="Knapp R.A."/>
            <person name="Langford K.W."/>
            <person name="Kronenberg Z."/>
            <person name="Press M.O."/>
            <person name="Eacker S.M."/>
            <person name="Wilson-Rankin E.E."/>
            <person name="Purcell J."/>
            <person name="Lester P.J."/>
            <person name="Dearden P.K."/>
        </authorList>
    </citation>
    <scope>NUCLEOTIDE SEQUENCE</scope>
    <source>
        <strain evidence="1">Marl-1</strain>
    </source>
</reference>
<accession>A0A834J5T5</accession>
<proteinExistence type="predicted"/>
<dbReference type="EMBL" id="JACSEA010000019">
    <property type="protein sequence ID" value="KAF7382088.1"/>
    <property type="molecule type" value="Genomic_DNA"/>
</dbReference>
<comment type="caution">
    <text evidence="1">The sequence shown here is derived from an EMBL/GenBank/DDBJ whole genome shotgun (WGS) entry which is preliminary data.</text>
</comment>
<keyword evidence="2" id="KW-1185">Reference proteome</keyword>
<gene>
    <name evidence="1" type="ORF">HZH66_013520</name>
</gene>
<evidence type="ECO:0000313" key="1">
    <source>
        <dbReference type="EMBL" id="KAF7382088.1"/>
    </source>
</evidence>
<sequence>MSTHRSTRSAHAPVKWRRGDTLPLVKRYKRTDFHSGSNLVTNFHHSHRSTSCKDAPQMIVNHITTLYITFRVEPLGGAQGCGPLGGLRSPQTSTFRFHSYIIFALGSIIVESSLRANITKSDL</sequence>
<protein>
    <submittedName>
        <fullName evidence="1">Uncharacterized protein</fullName>
    </submittedName>
</protein>
<dbReference type="AlphaFoldDB" id="A0A834J5T5"/>
<evidence type="ECO:0000313" key="2">
    <source>
        <dbReference type="Proteomes" id="UP000614350"/>
    </source>
</evidence>
<name>A0A834J5T5_VESVU</name>
<dbReference type="Proteomes" id="UP000614350">
    <property type="component" value="Unassembled WGS sequence"/>
</dbReference>